<accession>A0A177NBU5</accession>
<dbReference type="Pfam" id="PF04892">
    <property type="entry name" value="VanZ"/>
    <property type="match status" value="1"/>
</dbReference>
<gene>
    <name evidence="3" type="ORF">A1507_14000</name>
</gene>
<proteinExistence type="predicted"/>
<feature type="transmembrane region" description="Helical" evidence="1">
    <location>
        <begin position="83"/>
        <end position="103"/>
    </location>
</feature>
<dbReference type="Proteomes" id="UP000077857">
    <property type="component" value="Unassembled WGS sequence"/>
</dbReference>
<feature type="transmembrane region" description="Helical" evidence="1">
    <location>
        <begin position="137"/>
        <end position="157"/>
    </location>
</feature>
<dbReference type="EMBL" id="LUUJ01000081">
    <property type="protein sequence ID" value="OAI15536.1"/>
    <property type="molecule type" value="Genomic_DNA"/>
</dbReference>
<evidence type="ECO:0000256" key="1">
    <source>
        <dbReference type="SAM" id="Phobius"/>
    </source>
</evidence>
<dbReference type="NCBIfam" id="NF037970">
    <property type="entry name" value="vanZ_1"/>
    <property type="match status" value="1"/>
</dbReference>
<organism evidence="3 4">
    <name type="scientific">Methylomonas koyamae</name>
    <dbReference type="NCBI Taxonomy" id="702114"/>
    <lineage>
        <taxon>Bacteria</taxon>
        <taxon>Pseudomonadati</taxon>
        <taxon>Pseudomonadota</taxon>
        <taxon>Gammaproteobacteria</taxon>
        <taxon>Methylococcales</taxon>
        <taxon>Methylococcaceae</taxon>
        <taxon>Methylomonas</taxon>
    </lineage>
</organism>
<protein>
    <recommendedName>
        <fullName evidence="2">VanZ-like domain-containing protein</fullName>
    </recommendedName>
</protein>
<dbReference type="AlphaFoldDB" id="A0A177NBU5"/>
<evidence type="ECO:0000313" key="4">
    <source>
        <dbReference type="Proteomes" id="UP000077857"/>
    </source>
</evidence>
<sequence length="170" mass="19348">MHAAIALKPMFSVKIRIQKPMLFDAVKQWLIRLCVSKGEPYQQYKINVFFGLLSIGLAFFLFVESSHPPLEIFGKIPGLDKVAHFFAFFILSFFLYLAIFNFFRNKLAKLSWIVMLAVAVLGVAEECYQMTKIERTASIQDLAADVSGGLVAVFLFSRCHILNKLKKYLA</sequence>
<dbReference type="PANTHER" id="PTHR28008:SF1">
    <property type="entry name" value="DOMAIN PROTEIN, PUTATIVE (AFU_ORTHOLOGUE AFUA_3G10980)-RELATED"/>
    <property type="match status" value="1"/>
</dbReference>
<dbReference type="InterPro" id="IPR006976">
    <property type="entry name" value="VanZ-like"/>
</dbReference>
<name>A0A177NBU5_9GAMM</name>
<keyword evidence="1" id="KW-0472">Membrane</keyword>
<feature type="domain" description="VanZ-like" evidence="2">
    <location>
        <begin position="72"/>
        <end position="157"/>
    </location>
</feature>
<evidence type="ECO:0000259" key="2">
    <source>
        <dbReference type="Pfam" id="PF04892"/>
    </source>
</evidence>
<keyword evidence="1" id="KW-1133">Transmembrane helix</keyword>
<feature type="transmembrane region" description="Helical" evidence="1">
    <location>
        <begin position="46"/>
        <end position="63"/>
    </location>
</feature>
<feature type="transmembrane region" description="Helical" evidence="1">
    <location>
        <begin position="110"/>
        <end position="131"/>
    </location>
</feature>
<keyword evidence="1" id="KW-0812">Transmembrane</keyword>
<reference evidence="3 4" key="1">
    <citation type="submission" date="2016-03" db="EMBL/GenBank/DDBJ databases">
        <authorList>
            <person name="Ploux O."/>
        </authorList>
    </citation>
    <scope>NUCLEOTIDE SEQUENCE [LARGE SCALE GENOMIC DNA]</scope>
    <source>
        <strain evidence="3 4">R-45378</strain>
    </source>
</reference>
<dbReference type="RefSeq" id="WP_157205554.1">
    <property type="nucleotide sequence ID" value="NZ_LUUJ01000081.1"/>
</dbReference>
<dbReference type="PANTHER" id="PTHR28008">
    <property type="entry name" value="DOMAIN PROTEIN, PUTATIVE (AFU_ORTHOLOGUE AFUA_3G10980)-RELATED"/>
    <property type="match status" value="1"/>
</dbReference>
<comment type="caution">
    <text evidence="3">The sequence shown here is derived from an EMBL/GenBank/DDBJ whole genome shotgun (WGS) entry which is preliminary data.</text>
</comment>
<evidence type="ECO:0000313" key="3">
    <source>
        <dbReference type="EMBL" id="OAI15536.1"/>
    </source>
</evidence>